<comment type="caution">
    <text evidence="1">The sequence shown here is derived from an EMBL/GenBank/DDBJ whole genome shotgun (WGS) entry which is preliminary data.</text>
</comment>
<keyword evidence="2" id="KW-1185">Reference proteome</keyword>
<sequence length="89" mass="9754">MLGGEEYAELISGARQMLTDGAAIDDVIRFLRECDVYMGDSIRILIRTGLVGVHEAKIAVVHSPVWLDTRAQQAALEEAAIDAVTRENQ</sequence>
<dbReference type="Proteomes" id="UP001500218">
    <property type="component" value="Unassembled WGS sequence"/>
</dbReference>
<reference evidence="2" key="1">
    <citation type="journal article" date="2019" name="Int. J. Syst. Evol. Microbiol.">
        <title>The Global Catalogue of Microorganisms (GCM) 10K type strain sequencing project: providing services to taxonomists for standard genome sequencing and annotation.</title>
        <authorList>
            <consortium name="The Broad Institute Genomics Platform"/>
            <consortium name="The Broad Institute Genome Sequencing Center for Infectious Disease"/>
            <person name="Wu L."/>
            <person name="Ma J."/>
        </authorList>
    </citation>
    <scope>NUCLEOTIDE SEQUENCE [LARGE SCALE GENOMIC DNA]</scope>
    <source>
        <strain evidence="2">JCM 13250</strain>
    </source>
</reference>
<dbReference type="EMBL" id="BAAALT010000016">
    <property type="protein sequence ID" value="GAA1788955.1"/>
    <property type="molecule type" value="Genomic_DNA"/>
</dbReference>
<gene>
    <name evidence="1" type="ORF">GCM10009682_08760</name>
</gene>
<proteinExistence type="predicted"/>
<organism evidence="1 2">
    <name type="scientific">Luedemannella flava</name>
    <dbReference type="NCBI Taxonomy" id="349316"/>
    <lineage>
        <taxon>Bacteria</taxon>
        <taxon>Bacillati</taxon>
        <taxon>Actinomycetota</taxon>
        <taxon>Actinomycetes</taxon>
        <taxon>Micromonosporales</taxon>
        <taxon>Micromonosporaceae</taxon>
        <taxon>Luedemannella</taxon>
    </lineage>
</organism>
<evidence type="ECO:0000313" key="2">
    <source>
        <dbReference type="Proteomes" id="UP001500218"/>
    </source>
</evidence>
<protein>
    <submittedName>
        <fullName evidence="1">Uncharacterized protein</fullName>
    </submittedName>
</protein>
<name>A0ABP4XRN7_9ACTN</name>
<dbReference type="RefSeq" id="WP_344126477.1">
    <property type="nucleotide sequence ID" value="NZ_BAAALT010000016.1"/>
</dbReference>
<evidence type="ECO:0000313" key="1">
    <source>
        <dbReference type="EMBL" id="GAA1788955.1"/>
    </source>
</evidence>
<accession>A0ABP4XRN7</accession>